<feature type="transmembrane region" description="Helical" evidence="5">
    <location>
        <begin position="81"/>
        <end position="98"/>
    </location>
</feature>
<feature type="transmembrane region" description="Helical" evidence="5">
    <location>
        <begin position="302"/>
        <end position="323"/>
    </location>
</feature>
<feature type="transmembrane region" description="Helical" evidence="5">
    <location>
        <begin position="51"/>
        <end position="69"/>
    </location>
</feature>
<sequence>MKKRQNSIGAMEWFAWGWIGVLLLLGISTNGIFQGLGVHKGTVFIIYERPILYVLFLTAAIVIWITIHFYQKQLRIEQRMIYALLASLLCVTYVLSSFRAESTILAMFGVFISLMVVVFFIAGTFLAQYNRIVNQLPKVYLIFGYMIVIYGFLNLFGNTYLLDSLSFIDGIRITSIFQYANAYAALLLTLWIAILIEIIRSSSKRAQILHGFMLVPVCVSFLLTLSRGAIIILPIIAIVTLLMFKLRQQIMIIIYSVIAMGFSLIIYTHLEQAGVKVFERIQQARADEVEFQTKSIFSSPSITSWAFLIGVSFVMSLLVYIIVKYVDPYVTNIVGKVRMAWADKVVPIGLLAVFIIGAVAVTSDWIAQLLPDAIRTRVENVNFQTHSVYERLTMYKDAIAIWKDSPLIGGGAGVWDALYEQHQSYSYMSGQTHGYLAQLLVEVGLIGIIIYVGFITTIVYAFIRFYRKSDESERLKWVFYFTVPITILIHSLIDFEMSYILFLVLVFLCLGVLAGTQRQSVKESLNKKAMLRVKWVAFVIAFAIILVIAVPSGKQLYANNKYKQSESALVNNEDFNKIVKPIEEGLSKSPGHPVLLYQLALLNYKAYEQLEDKKYLQIAEGYINKLNKAEPYYRPAVELGYVIALQSGDQKKAIDILLAGVKQYPFEQSLYDQAASELLKSWEELHAAGSVDANIIAKKIVDLYEEMKRREQTLLDLPDTVFLIRTLAVTDTVRLAADKVQRD</sequence>
<keyword evidence="8" id="KW-1185">Reference proteome</keyword>
<keyword evidence="2 5" id="KW-0812">Transmembrane</keyword>
<dbReference type="InterPro" id="IPR007016">
    <property type="entry name" value="O-antigen_ligase-rel_domated"/>
</dbReference>
<dbReference type="Proteomes" id="UP000289856">
    <property type="component" value="Chromosome"/>
</dbReference>
<evidence type="ECO:0000256" key="4">
    <source>
        <dbReference type="ARBA" id="ARBA00023136"/>
    </source>
</evidence>
<feature type="transmembrane region" description="Helical" evidence="5">
    <location>
        <begin position="475"/>
        <end position="493"/>
    </location>
</feature>
<keyword evidence="3 5" id="KW-1133">Transmembrane helix</keyword>
<dbReference type="GO" id="GO:0016020">
    <property type="term" value="C:membrane"/>
    <property type="evidence" value="ECO:0007669"/>
    <property type="project" value="UniProtKB-SubCell"/>
</dbReference>
<feature type="transmembrane region" description="Helical" evidence="5">
    <location>
        <begin position="344"/>
        <end position="367"/>
    </location>
</feature>
<comment type="subcellular location">
    <subcellularLocation>
        <location evidence="1">Membrane</location>
        <topology evidence="1">Multi-pass membrane protein</topology>
    </subcellularLocation>
</comment>
<dbReference type="RefSeq" id="WP_130615469.1">
    <property type="nucleotide sequence ID" value="NZ_AP019400.1"/>
</dbReference>
<evidence type="ECO:0000313" key="8">
    <source>
        <dbReference type="Proteomes" id="UP000289856"/>
    </source>
</evidence>
<dbReference type="PANTHER" id="PTHR37422">
    <property type="entry name" value="TEICHURONIC ACID BIOSYNTHESIS PROTEIN TUAE"/>
    <property type="match status" value="1"/>
</dbReference>
<accession>A0A3T1DDF5</accession>
<evidence type="ECO:0000256" key="2">
    <source>
        <dbReference type="ARBA" id="ARBA00022692"/>
    </source>
</evidence>
<dbReference type="OrthoDB" id="1808577at2"/>
<gene>
    <name evidence="7" type="ORF">KCTCHS21_55850</name>
</gene>
<feature type="transmembrane region" description="Helical" evidence="5">
    <location>
        <begin position="139"/>
        <end position="156"/>
    </location>
</feature>
<feature type="transmembrane region" description="Helical" evidence="5">
    <location>
        <begin position="12"/>
        <end position="31"/>
    </location>
</feature>
<reference evidence="7 8" key="1">
    <citation type="submission" date="2019-01" db="EMBL/GenBank/DDBJ databases">
        <title>Complete genome sequence of Cohnella hallensis HS21 isolated from Korean fir (Abies koreana) rhizospheric soil.</title>
        <authorList>
            <person name="Jiang L."/>
            <person name="Kang S.W."/>
            <person name="Kim S."/>
            <person name="Jung J."/>
            <person name="Kim C.Y."/>
            <person name="Kim D.H."/>
            <person name="Kim S.W."/>
            <person name="Lee J."/>
        </authorList>
    </citation>
    <scope>NUCLEOTIDE SEQUENCE [LARGE SCALE GENOMIC DNA]</scope>
    <source>
        <strain evidence="7 8">HS21</strain>
    </source>
</reference>
<feature type="transmembrane region" description="Helical" evidence="5">
    <location>
        <begin position="176"/>
        <end position="199"/>
    </location>
</feature>
<name>A0A3T1DDF5_9BACL</name>
<evidence type="ECO:0000313" key="7">
    <source>
        <dbReference type="EMBL" id="BBI36186.1"/>
    </source>
</evidence>
<evidence type="ECO:0000256" key="5">
    <source>
        <dbReference type="SAM" id="Phobius"/>
    </source>
</evidence>
<dbReference type="EMBL" id="AP019400">
    <property type="protein sequence ID" value="BBI36186.1"/>
    <property type="molecule type" value="Genomic_DNA"/>
</dbReference>
<feature type="transmembrane region" description="Helical" evidence="5">
    <location>
        <begin position="435"/>
        <end position="463"/>
    </location>
</feature>
<feature type="transmembrane region" description="Helical" evidence="5">
    <location>
        <begin position="104"/>
        <end position="127"/>
    </location>
</feature>
<feature type="transmembrane region" description="Helical" evidence="5">
    <location>
        <begin position="499"/>
        <end position="515"/>
    </location>
</feature>
<dbReference type="InterPro" id="IPR051533">
    <property type="entry name" value="WaaL-like"/>
</dbReference>
<keyword evidence="4 5" id="KW-0472">Membrane</keyword>
<dbReference type="AlphaFoldDB" id="A0A3T1DDF5"/>
<dbReference type="PANTHER" id="PTHR37422:SF13">
    <property type="entry name" value="LIPOPOLYSACCHARIDE BIOSYNTHESIS PROTEIN PA4999-RELATED"/>
    <property type="match status" value="1"/>
</dbReference>
<feature type="domain" description="O-antigen ligase-related" evidence="6">
    <location>
        <begin position="301"/>
        <end position="452"/>
    </location>
</feature>
<proteinExistence type="predicted"/>
<organism evidence="7 8">
    <name type="scientific">Cohnella abietis</name>
    <dbReference type="NCBI Taxonomy" id="2507935"/>
    <lineage>
        <taxon>Bacteria</taxon>
        <taxon>Bacillati</taxon>
        <taxon>Bacillota</taxon>
        <taxon>Bacilli</taxon>
        <taxon>Bacillales</taxon>
        <taxon>Paenibacillaceae</taxon>
        <taxon>Cohnella</taxon>
    </lineage>
</organism>
<evidence type="ECO:0000256" key="1">
    <source>
        <dbReference type="ARBA" id="ARBA00004141"/>
    </source>
</evidence>
<dbReference type="KEGG" id="cohn:KCTCHS21_55850"/>
<evidence type="ECO:0000259" key="6">
    <source>
        <dbReference type="Pfam" id="PF04932"/>
    </source>
</evidence>
<evidence type="ECO:0000256" key="3">
    <source>
        <dbReference type="ARBA" id="ARBA00022989"/>
    </source>
</evidence>
<protein>
    <recommendedName>
        <fullName evidence="6">O-antigen ligase-related domain-containing protein</fullName>
    </recommendedName>
</protein>
<feature type="transmembrane region" description="Helical" evidence="5">
    <location>
        <begin position="229"/>
        <end position="246"/>
    </location>
</feature>
<dbReference type="Pfam" id="PF04932">
    <property type="entry name" value="Wzy_C"/>
    <property type="match status" value="1"/>
</dbReference>
<feature type="transmembrane region" description="Helical" evidence="5">
    <location>
        <begin position="206"/>
        <end position="223"/>
    </location>
</feature>
<feature type="transmembrane region" description="Helical" evidence="5">
    <location>
        <begin position="253"/>
        <end position="270"/>
    </location>
</feature>
<feature type="transmembrane region" description="Helical" evidence="5">
    <location>
        <begin position="535"/>
        <end position="553"/>
    </location>
</feature>